<keyword evidence="1" id="KW-0175">Coiled coil</keyword>
<dbReference type="NCBIfam" id="NF038350">
    <property type="entry name" value="taxis_HmpF"/>
    <property type="match status" value="1"/>
</dbReference>
<evidence type="ECO:0000313" key="3">
    <source>
        <dbReference type="Proteomes" id="UP000239589"/>
    </source>
</evidence>
<sequence>MLYLAEVQKQKGGLLSGGGKSELKLLACQRNDQNWTPVPEEVVPSEEANKINDGALVLVELSPSRQVQRIQEAGRPLVSILQNFSRQMEKLKLKEDEIDNWKQSLMIQAQELNRREREMEARWEQVQQLENDFKRLDTQQQVVDTSRAEIDRLRAEVERNRQELEGAWEHLRGEQLRFEESKADSQKHQIVDEERNRALLDLVNRLSGQRTPTETVRESVNVAMELAGHQQDTLNLHWQKLELQRHAITQQQQEIEQLGQTLGDRQNELQQARNSLTHQLTQVQLKTAIVETKQKLVNRLQQYIETEESIYQKLHTLATNTETEVAQPEIDVEALQQMPLAELEKMIQDWQEKLDRDSSFVQEQEPELKYKQELIEELQKKITHAAGEERTNLEVELADERDIYQMLNESLVGQRRNLIAQKKTLQQHQAVLWQRQGISGDITSEGTDLESIASRFEAQKQQKSEELQNLESDIAQMLAAIAAEQGTIDHQTQEIAAKSQEIKSLEERLLNLRSTNAESCGQVNLYQEALQPIQDALNSVRYQLQNIAESLTDVETTGDSQLQTITEMRHTLERFMNVPEVVI</sequence>
<proteinExistence type="predicted"/>
<protein>
    <submittedName>
        <fullName evidence="2">Uncharacterized protein</fullName>
    </submittedName>
</protein>
<dbReference type="RefSeq" id="WP_104388815.1">
    <property type="nucleotide sequence ID" value="NZ_PGEM01000128.1"/>
</dbReference>
<dbReference type="EMBL" id="PGEM01000128">
    <property type="protein sequence ID" value="PPJ62325.1"/>
    <property type="molecule type" value="Genomic_DNA"/>
</dbReference>
<feature type="coiled-coil region" evidence="1">
    <location>
        <begin position="453"/>
        <end position="515"/>
    </location>
</feature>
<reference evidence="2 3" key="1">
    <citation type="submission" date="2018-02" db="EMBL/GenBank/DDBJ databases">
        <title>Discovery of a pederin family compound in a non-symbiotic bloom-forming cyanobacterium.</title>
        <authorList>
            <person name="Kust A."/>
            <person name="Mares J."/>
            <person name="Jokela J."/>
            <person name="Urajova P."/>
            <person name="Hajek J."/>
            <person name="Saurav K."/>
            <person name="Voracova K."/>
            <person name="Fewer D.P."/>
            <person name="Haapaniemi E."/>
            <person name="Permi P."/>
            <person name="Rehakova K."/>
            <person name="Sivonen K."/>
            <person name="Hrouzek P."/>
        </authorList>
    </citation>
    <scope>NUCLEOTIDE SEQUENCE [LARGE SCALE GENOMIC DNA]</scope>
    <source>
        <strain evidence="2 3">CHARLIE-1</strain>
    </source>
</reference>
<accession>A0A2S6CRC0</accession>
<dbReference type="OrthoDB" id="559923at2"/>
<feature type="coiled-coil region" evidence="1">
    <location>
        <begin position="102"/>
        <end position="174"/>
    </location>
</feature>
<feature type="coiled-coil region" evidence="1">
    <location>
        <begin position="241"/>
        <end position="275"/>
    </location>
</feature>
<evidence type="ECO:0000256" key="1">
    <source>
        <dbReference type="SAM" id="Coils"/>
    </source>
</evidence>
<evidence type="ECO:0000313" key="2">
    <source>
        <dbReference type="EMBL" id="PPJ62325.1"/>
    </source>
</evidence>
<comment type="caution">
    <text evidence="2">The sequence shown here is derived from an EMBL/GenBank/DDBJ whole genome shotgun (WGS) entry which is preliminary data.</text>
</comment>
<organism evidence="2 3">
    <name type="scientific">Cuspidothrix issatschenkoi CHARLIE-1</name>
    <dbReference type="NCBI Taxonomy" id="2052836"/>
    <lineage>
        <taxon>Bacteria</taxon>
        <taxon>Bacillati</taxon>
        <taxon>Cyanobacteriota</taxon>
        <taxon>Cyanophyceae</taxon>
        <taxon>Nostocales</taxon>
        <taxon>Aphanizomenonaceae</taxon>
        <taxon>Cuspidothrix</taxon>
    </lineage>
</organism>
<dbReference type="Proteomes" id="UP000239589">
    <property type="component" value="Unassembled WGS sequence"/>
</dbReference>
<dbReference type="InterPro" id="IPR047813">
    <property type="entry name" value="HmpF"/>
</dbReference>
<name>A0A2S6CRC0_9CYAN</name>
<gene>
    <name evidence="2" type="ORF">CUN59_16265</name>
</gene>
<keyword evidence="3" id="KW-1185">Reference proteome</keyword>
<dbReference type="AlphaFoldDB" id="A0A2S6CRC0"/>